<feature type="active site" evidence="10 11">
    <location>
        <position position="191"/>
    </location>
</feature>
<dbReference type="PIRSF" id="PIRSF000495">
    <property type="entry name" value="Amidotransf_hisH"/>
    <property type="match status" value="1"/>
</dbReference>
<dbReference type="InterPro" id="IPR010139">
    <property type="entry name" value="Imidazole-glycPsynth_HisH"/>
</dbReference>
<keyword evidence="10" id="KW-0963">Cytoplasm</keyword>
<name>A0A2M9XHL4_9LEPT</name>
<dbReference type="NCBIfam" id="NF010608">
    <property type="entry name" value="PRK14004.1"/>
    <property type="match status" value="1"/>
</dbReference>
<dbReference type="GO" id="GO:0000105">
    <property type="term" value="P:L-histidine biosynthetic process"/>
    <property type="evidence" value="ECO:0007669"/>
    <property type="project" value="UniProtKB-UniRule"/>
</dbReference>
<dbReference type="UniPathway" id="UPA00031">
    <property type="reaction ID" value="UER00010"/>
</dbReference>
<evidence type="ECO:0000313" key="14">
    <source>
        <dbReference type="Proteomes" id="UP000232196"/>
    </source>
</evidence>
<evidence type="ECO:0000256" key="4">
    <source>
        <dbReference type="ARBA" id="ARBA00022801"/>
    </source>
</evidence>
<organism evidence="13 14">
    <name type="scientific">Leptospira hartskeerlii</name>
    <dbReference type="NCBI Taxonomy" id="2023177"/>
    <lineage>
        <taxon>Bacteria</taxon>
        <taxon>Pseudomonadati</taxon>
        <taxon>Spirochaetota</taxon>
        <taxon>Spirochaetia</taxon>
        <taxon>Leptospirales</taxon>
        <taxon>Leptospiraceae</taxon>
        <taxon>Leptospira</taxon>
    </lineage>
</organism>
<evidence type="ECO:0000256" key="11">
    <source>
        <dbReference type="PIRSR" id="PIRSR000495-1"/>
    </source>
</evidence>
<dbReference type="GO" id="GO:0000107">
    <property type="term" value="F:imidazoleglycerol-phosphate synthase activity"/>
    <property type="evidence" value="ECO:0007669"/>
    <property type="project" value="UniProtKB-UniRule"/>
</dbReference>
<dbReference type="InterPro" id="IPR017926">
    <property type="entry name" value="GATASE"/>
</dbReference>
<dbReference type="InterPro" id="IPR029062">
    <property type="entry name" value="Class_I_gatase-like"/>
</dbReference>
<comment type="subunit">
    <text evidence="2 10">Heterodimer of HisH and HisF.</text>
</comment>
<dbReference type="EMBL" id="NPDN01000001">
    <property type="protein sequence ID" value="PJZ27186.1"/>
    <property type="molecule type" value="Genomic_DNA"/>
</dbReference>
<keyword evidence="3 10" id="KW-0028">Amino-acid biosynthesis</keyword>
<gene>
    <name evidence="10 13" type="primary">hisH</name>
    <name evidence="13" type="ORF">CH357_01090</name>
</gene>
<evidence type="ECO:0000256" key="1">
    <source>
        <dbReference type="ARBA" id="ARBA00005091"/>
    </source>
</evidence>
<dbReference type="NCBIfam" id="TIGR01855">
    <property type="entry name" value="IMP_synth_hisH"/>
    <property type="match status" value="1"/>
</dbReference>
<dbReference type="PANTHER" id="PTHR42701">
    <property type="entry name" value="IMIDAZOLE GLYCEROL PHOSPHATE SYNTHASE SUBUNIT HISH"/>
    <property type="match status" value="1"/>
</dbReference>
<keyword evidence="5 10" id="KW-0315">Glutamine amidotransferase</keyword>
<dbReference type="PANTHER" id="PTHR42701:SF1">
    <property type="entry name" value="IMIDAZOLE GLYCEROL PHOSPHATE SYNTHASE SUBUNIT HISH"/>
    <property type="match status" value="1"/>
</dbReference>
<accession>A0A2M9XHL4</accession>
<dbReference type="GO" id="GO:0005737">
    <property type="term" value="C:cytoplasm"/>
    <property type="evidence" value="ECO:0007669"/>
    <property type="project" value="UniProtKB-SubCell"/>
</dbReference>
<dbReference type="AlphaFoldDB" id="A0A2M9XHL4"/>
<evidence type="ECO:0000256" key="5">
    <source>
        <dbReference type="ARBA" id="ARBA00022962"/>
    </source>
</evidence>
<evidence type="ECO:0000256" key="6">
    <source>
        <dbReference type="ARBA" id="ARBA00023102"/>
    </source>
</evidence>
<comment type="catalytic activity">
    <reaction evidence="9 10">
        <text>L-glutamine + H2O = L-glutamate + NH4(+)</text>
        <dbReference type="Rhea" id="RHEA:15889"/>
        <dbReference type="ChEBI" id="CHEBI:15377"/>
        <dbReference type="ChEBI" id="CHEBI:28938"/>
        <dbReference type="ChEBI" id="CHEBI:29985"/>
        <dbReference type="ChEBI" id="CHEBI:58359"/>
        <dbReference type="EC" id="3.5.1.2"/>
    </reaction>
</comment>
<dbReference type="SUPFAM" id="SSF52317">
    <property type="entry name" value="Class I glutamine amidotransferase-like"/>
    <property type="match status" value="1"/>
</dbReference>
<feature type="active site" evidence="10 11">
    <location>
        <position position="193"/>
    </location>
</feature>
<comment type="function">
    <text evidence="10">IGPS catalyzes the conversion of PRFAR and glutamine to IGP, AICAR and glutamate. The HisH subunit catalyzes the hydrolysis of glutamine to glutamate and ammonia as part of the synthesis of IGP and AICAR. The resulting ammonia molecule is channeled to the active site of HisF.</text>
</comment>
<keyword evidence="14" id="KW-1185">Reference proteome</keyword>
<comment type="pathway">
    <text evidence="1 10">Amino-acid biosynthesis; L-histidine biosynthesis; L-histidine from 5-phospho-alpha-D-ribose 1-diphosphate: step 5/9.</text>
</comment>
<evidence type="ECO:0000256" key="7">
    <source>
        <dbReference type="ARBA" id="ARBA00023239"/>
    </source>
</evidence>
<keyword evidence="4 10" id="KW-0378">Hydrolase</keyword>
<comment type="catalytic activity">
    <reaction evidence="8 10">
        <text>5-[(5-phospho-1-deoxy-D-ribulos-1-ylimino)methylamino]-1-(5-phospho-beta-D-ribosyl)imidazole-4-carboxamide + L-glutamine = D-erythro-1-(imidazol-4-yl)glycerol 3-phosphate + 5-amino-1-(5-phospho-beta-D-ribosyl)imidazole-4-carboxamide + L-glutamate + H(+)</text>
        <dbReference type="Rhea" id="RHEA:24793"/>
        <dbReference type="ChEBI" id="CHEBI:15378"/>
        <dbReference type="ChEBI" id="CHEBI:29985"/>
        <dbReference type="ChEBI" id="CHEBI:58278"/>
        <dbReference type="ChEBI" id="CHEBI:58359"/>
        <dbReference type="ChEBI" id="CHEBI:58475"/>
        <dbReference type="ChEBI" id="CHEBI:58525"/>
        <dbReference type="EC" id="4.3.2.10"/>
    </reaction>
</comment>
<reference evidence="13 14" key="1">
    <citation type="submission" date="2017-07" db="EMBL/GenBank/DDBJ databases">
        <title>Leptospira spp. isolated from tropical soils.</title>
        <authorList>
            <person name="Thibeaux R."/>
            <person name="Iraola G."/>
            <person name="Ferres I."/>
            <person name="Bierque E."/>
            <person name="Girault D."/>
            <person name="Soupe-Gilbert M.-E."/>
            <person name="Picardeau M."/>
            <person name="Goarant C."/>
        </authorList>
    </citation>
    <scope>NUCLEOTIDE SEQUENCE [LARGE SCALE GENOMIC DNA]</scope>
    <source>
        <strain evidence="13 14">MCA1-C-A1</strain>
    </source>
</reference>
<dbReference type="OrthoDB" id="9807137at2"/>
<sequence length="210" mass="23623">MIAVLDYGMGNIHSCLKAISLFTKDFSYTKEPSVLKQADAIILPGDGHFDKAMKNLNESGLRTFVDDHVKEGKPLFGICIGFQILFEDSDEVVSENKNATVPGLGYVKGKIRKFKGKNYKVPHIGWNKLYKRNPSKSNLLKNLEDESFAYFIHSYRPVGVESSAITGFCDYYGEKFPAVVEKGNIFGTQFHPEKSYSFGLKILENFIQSL</sequence>
<protein>
    <recommendedName>
        <fullName evidence="10">Imidazole glycerol phosphate synthase subunit HisH</fullName>
        <ecNumber evidence="10">4.3.2.10</ecNumber>
    </recommendedName>
    <alternativeName>
        <fullName evidence="10">IGP synthase glutaminase subunit</fullName>
        <ecNumber evidence="10">3.5.1.2</ecNumber>
    </alternativeName>
    <alternativeName>
        <fullName evidence="10">IGP synthase subunit HisH</fullName>
    </alternativeName>
    <alternativeName>
        <fullName evidence="10">ImGP synthase subunit HisH</fullName>
        <shortName evidence="10">IGPS subunit HisH</shortName>
    </alternativeName>
</protein>
<dbReference type="PROSITE" id="PS51273">
    <property type="entry name" value="GATASE_TYPE_1"/>
    <property type="match status" value="1"/>
</dbReference>
<evidence type="ECO:0000313" key="13">
    <source>
        <dbReference type="EMBL" id="PJZ27186.1"/>
    </source>
</evidence>
<evidence type="ECO:0000256" key="10">
    <source>
        <dbReference type="HAMAP-Rule" id="MF_00278"/>
    </source>
</evidence>
<comment type="caution">
    <text evidence="13">The sequence shown here is derived from an EMBL/GenBank/DDBJ whole genome shotgun (WGS) entry which is preliminary data.</text>
</comment>
<keyword evidence="6 10" id="KW-0368">Histidine biosynthesis</keyword>
<evidence type="ECO:0000256" key="8">
    <source>
        <dbReference type="ARBA" id="ARBA00047838"/>
    </source>
</evidence>
<dbReference type="HAMAP" id="MF_00278">
    <property type="entry name" value="HisH"/>
    <property type="match status" value="1"/>
</dbReference>
<dbReference type="PROSITE" id="PS51274">
    <property type="entry name" value="GATASE_COBBQ"/>
    <property type="match status" value="1"/>
</dbReference>
<dbReference type="RefSeq" id="WP_100704932.1">
    <property type="nucleotide sequence ID" value="NZ_NPDL01000004.1"/>
</dbReference>
<feature type="active site" description="Nucleophile" evidence="10 11">
    <location>
        <position position="79"/>
    </location>
</feature>
<dbReference type="Proteomes" id="UP000232196">
    <property type="component" value="Unassembled WGS sequence"/>
</dbReference>
<keyword evidence="7 10" id="KW-0456">Lyase</keyword>
<evidence type="ECO:0000256" key="3">
    <source>
        <dbReference type="ARBA" id="ARBA00022605"/>
    </source>
</evidence>
<evidence type="ECO:0000256" key="9">
    <source>
        <dbReference type="ARBA" id="ARBA00049534"/>
    </source>
</evidence>
<evidence type="ECO:0000259" key="12">
    <source>
        <dbReference type="Pfam" id="PF00117"/>
    </source>
</evidence>
<feature type="domain" description="Glutamine amidotransferase" evidence="12">
    <location>
        <begin position="5"/>
        <end position="207"/>
    </location>
</feature>
<evidence type="ECO:0000256" key="2">
    <source>
        <dbReference type="ARBA" id="ARBA00011152"/>
    </source>
</evidence>
<dbReference type="EC" id="3.5.1.2" evidence="10"/>
<dbReference type="GO" id="GO:0016829">
    <property type="term" value="F:lyase activity"/>
    <property type="evidence" value="ECO:0007669"/>
    <property type="project" value="UniProtKB-KW"/>
</dbReference>
<dbReference type="Gene3D" id="3.40.50.880">
    <property type="match status" value="1"/>
</dbReference>
<dbReference type="Pfam" id="PF00117">
    <property type="entry name" value="GATase"/>
    <property type="match status" value="1"/>
</dbReference>
<proteinExistence type="inferred from homology"/>
<dbReference type="GO" id="GO:0004359">
    <property type="term" value="F:glutaminase activity"/>
    <property type="evidence" value="ECO:0007669"/>
    <property type="project" value="UniProtKB-EC"/>
</dbReference>
<comment type="subcellular location">
    <subcellularLocation>
        <location evidence="10">Cytoplasm</location>
    </subcellularLocation>
</comment>
<dbReference type="CDD" id="cd01748">
    <property type="entry name" value="GATase1_IGP_Synthase"/>
    <property type="match status" value="1"/>
</dbReference>
<dbReference type="EC" id="4.3.2.10" evidence="10"/>